<gene>
    <name evidence="3" type="ORF">QRD02_00370</name>
</gene>
<evidence type="ECO:0000313" key="4">
    <source>
        <dbReference type="Proteomes" id="UP001244787"/>
    </source>
</evidence>
<feature type="signal peptide" evidence="2">
    <location>
        <begin position="1"/>
        <end position="22"/>
    </location>
</feature>
<reference evidence="3 4" key="1">
    <citation type="submission" date="2023-06" db="EMBL/GenBank/DDBJ databases">
        <authorList>
            <person name="Ye Y.-Q."/>
            <person name="Du Z.-J."/>
        </authorList>
    </citation>
    <scope>NUCLEOTIDE SEQUENCE [LARGE SCALE GENOMIC DNA]</scope>
    <source>
        <strain evidence="3 4">SDUM287046</strain>
    </source>
</reference>
<dbReference type="RefSeq" id="WP_290252907.1">
    <property type="nucleotide sequence ID" value="NZ_JAUGQQ010000001.1"/>
</dbReference>
<protein>
    <recommendedName>
        <fullName evidence="5">Flagellar motor protein MotB</fullName>
    </recommendedName>
</protein>
<dbReference type="EMBL" id="JAUGQQ010000001">
    <property type="protein sequence ID" value="MDN3722819.1"/>
    <property type="molecule type" value="Genomic_DNA"/>
</dbReference>
<feature type="chain" id="PRO_5046509253" description="Flagellar motor protein MotB" evidence="2">
    <location>
        <begin position="23"/>
        <end position="113"/>
    </location>
</feature>
<dbReference type="SUPFAM" id="SSF48452">
    <property type="entry name" value="TPR-like"/>
    <property type="match status" value="1"/>
</dbReference>
<evidence type="ECO:0000313" key="3">
    <source>
        <dbReference type="EMBL" id="MDN3722819.1"/>
    </source>
</evidence>
<name>A0ABT8DEB8_9FLAO</name>
<dbReference type="Proteomes" id="UP001244787">
    <property type="component" value="Unassembled WGS sequence"/>
</dbReference>
<comment type="caution">
    <text evidence="3">The sequence shown here is derived from an EMBL/GenBank/DDBJ whole genome shotgun (WGS) entry which is preliminary data.</text>
</comment>
<sequence>MNKKFNLLTLLLFFSVISSSFSQTIVRKTDVNKDIDVVRVYEQVVKEGYGTPFIYKKLATAYYFKSDYGKALAWFQRLFSVENNTDPEIAHQYNQTLKAVAVANSDKSIGKLF</sequence>
<keyword evidence="4" id="KW-1185">Reference proteome</keyword>
<dbReference type="InterPro" id="IPR011990">
    <property type="entry name" value="TPR-like_helical_dom_sf"/>
</dbReference>
<keyword evidence="2" id="KW-0732">Signal</keyword>
<dbReference type="PROSITE" id="PS50005">
    <property type="entry name" value="TPR"/>
    <property type="match status" value="1"/>
</dbReference>
<feature type="repeat" description="TPR" evidence="1">
    <location>
        <begin position="52"/>
        <end position="85"/>
    </location>
</feature>
<keyword evidence="1" id="KW-0802">TPR repeat</keyword>
<dbReference type="InterPro" id="IPR019734">
    <property type="entry name" value="TPR_rpt"/>
</dbReference>
<dbReference type="Gene3D" id="1.25.40.10">
    <property type="entry name" value="Tetratricopeptide repeat domain"/>
    <property type="match status" value="1"/>
</dbReference>
<evidence type="ECO:0000256" key="2">
    <source>
        <dbReference type="SAM" id="SignalP"/>
    </source>
</evidence>
<proteinExistence type="predicted"/>
<organism evidence="3 4">
    <name type="scientific">Aequorivita aurantiaca</name>
    <dbReference type="NCBI Taxonomy" id="3053356"/>
    <lineage>
        <taxon>Bacteria</taxon>
        <taxon>Pseudomonadati</taxon>
        <taxon>Bacteroidota</taxon>
        <taxon>Flavobacteriia</taxon>
        <taxon>Flavobacteriales</taxon>
        <taxon>Flavobacteriaceae</taxon>
        <taxon>Aequorivita</taxon>
    </lineage>
</organism>
<evidence type="ECO:0008006" key="5">
    <source>
        <dbReference type="Google" id="ProtNLM"/>
    </source>
</evidence>
<evidence type="ECO:0000256" key="1">
    <source>
        <dbReference type="PROSITE-ProRule" id="PRU00339"/>
    </source>
</evidence>
<accession>A0ABT8DEB8</accession>